<feature type="domain" description="Regulator of MON1-CCZ1 complex N-terminal" evidence="2">
    <location>
        <begin position="28"/>
        <end position="145"/>
    </location>
</feature>
<feature type="domain" description="Mic1" evidence="1">
    <location>
        <begin position="371"/>
        <end position="596"/>
    </location>
</feature>
<gene>
    <name evidence="5" type="primary">LOC114329327</name>
</gene>
<evidence type="ECO:0000313" key="5">
    <source>
        <dbReference type="RefSeq" id="XP_028134186.1"/>
    </source>
</evidence>
<dbReference type="InParanoid" id="A0A6P7FEL7"/>
<dbReference type="InterPro" id="IPR049040">
    <property type="entry name" value="RMC1_N"/>
</dbReference>
<keyword evidence="4" id="KW-1185">Reference proteome</keyword>
<dbReference type="InterPro" id="IPR009755">
    <property type="entry name" value="RMC1_C"/>
</dbReference>
<dbReference type="OrthoDB" id="26384at2759"/>
<name>A0A6P7FEL7_DIAVI</name>
<dbReference type="Proteomes" id="UP001652700">
    <property type="component" value="Unplaced"/>
</dbReference>
<accession>A0A6P7FEL7</accession>
<dbReference type="AlphaFoldDB" id="A0A6P7FEL7"/>
<dbReference type="InterPro" id="IPR040371">
    <property type="entry name" value="RMC1"/>
</dbReference>
<dbReference type="FunCoup" id="A0A6P7FEL7">
    <property type="interactions" value="1161"/>
</dbReference>
<dbReference type="GO" id="GO:0010506">
    <property type="term" value="P:regulation of autophagy"/>
    <property type="evidence" value="ECO:0007669"/>
    <property type="project" value="InterPro"/>
</dbReference>
<evidence type="ECO:0000259" key="1">
    <source>
        <dbReference type="Pfam" id="PF07035"/>
    </source>
</evidence>
<evidence type="ECO:0000259" key="2">
    <source>
        <dbReference type="Pfam" id="PF21029"/>
    </source>
</evidence>
<dbReference type="KEGG" id="dvv:114329327"/>
<evidence type="ECO:0000313" key="3">
    <source>
        <dbReference type="EnsemblMetazoa" id="XP_028134186.1"/>
    </source>
</evidence>
<dbReference type="InterPro" id="IPR011044">
    <property type="entry name" value="Quino_amine_DH_bsu"/>
</dbReference>
<sequence>MEENNSSYYLELSTDPIRFEAVNQLTNVFFDDSNKDVFAVRSGGVMGVVVKNADEFQSLDFRMEDQGPVLSMKFSPDHKILAVQRTNSSVEFMNFNGTTLDVEYTQACKKSSNILGFVWSQVNEVAFITDHGIELYMIIPDKKYLKHLKTTSATVQWFVWCNVNKIALLASAHGSHLLPVVIKQGTINKLSKVDTEPSRMALERDITLGTLYGIPAVLILRHQNGPNAAEVHIHTLSGPGQSPLKTHVLKLGLSGRFAINIEDDIILVHHQASRSSVIFDISLPSESDGTVHYHSPIAPAKSMKPASLTLPGLMANETHVCELYSPNWVVFQPNIIIDAKLGCLWHISLCLPELCDHITDLGICTQVMLKRTNGKTVLLKVLMNHINQEKLQLDKLQESFTHINNIYRDFIEAELQPNIATPPNAPVAPKSSAQQKPRVLITQEDMMNEIFQKLDTEKDVAKIEWLLVSYLTSLSECSILTQYNLNELLVTCLARQKKFTVLQQMLQYGVISDSKSLACLLLSLGNMHPGTSQMALDMLTRLDAKEEIQEVLLSEGQILTALKLADNAANPRKFLTAAEQDGDVTLQHSVLIYLKNNPEFEAVFQKDERLSNFIQQYNSIFDRSSN</sequence>
<dbReference type="RefSeq" id="XP_028134186.1">
    <property type="nucleotide sequence ID" value="XM_028278385.1"/>
</dbReference>
<dbReference type="PANTHER" id="PTHR12897:SF4">
    <property type="entry name" value="REGULATOR OF MON1-CCZ1 COMPLEX"/>
    <property type="match status" value="1"/>
</dbReference>
<dbReference type="PANTHER" id="PTHR12897">
    <property type="entry name" value="COLON CANCER-ASSOCIATED PROTEIN MIC1"/>
    <property type="match status" value="1"/>
</dbReference>
<dbReference type="EnsemblMetazoa" id="XM_028278385.2">
    <property type="protein sequence ID" value="XP_028134186.1"/>
    <property type="gene ID" value="LOC114329327"/>
</dbReference>
<dbReference type="CTD" id="38734"/>
<dbReference type="GeneID" id="114329327"/>
<dbReference type="Pfam" id="PF21029">
    <property type="entry name" value="RMC1_N"/>
    <property type="match status" value="1"/>
</dbReference>
<dbReference type="InterPro" id="IPR015943">
    <property type="entry name" value="WD40/YVTN_repeat-like_dom_sf"/>
</dbReference>
<reference evidence="3" key="2">
    <citation type="submission" date="2025-05" db="UniProtKB">
        <authorList>
            <consortium name="EnsemblMetazoa"/>
        </authorList>
    </citation>
    <scope>IDENTIFICATION</scope>
</reference>
<dbReference type="GO" id="GO:0035658">
    <property type="term" value="C:Mon1-Ccz1 complex"/>
    <property type="evidence" value="ECO:0007669"/>
    <property type="project" value="InterPro"/>
</dbReference>
<protein>
    <submittedName>
        <fullName evidence="5">Regulator of MON1-CCZ1 complex</fullName>
    </submittedName>
</protein>
<dbReference type="Pfam" id="PF07035">
    <property type="entry name" value="RMC1_C"/>
    <property type="match status" value="1"/>
</dbReference>
<reference evidence="5" key="1">
    <citation type="submission" date="2025-04" db="UniProtKB">
        <authorList>
            <consortium name="RefSeq"/>
        </authorList>
    </citation>
    <scope>IDENTIFICATION</scope>
    <source>
        <tissue evidence="5">Whole insect</tissue>
    </source>
</reference>
<evidence type="ECO:0000313" key="4">
    <source>
        <dbReference type="Proteomes" id="UP001652700"/>
    </source>
</evidence>
<organism evidence="5">
    <name type="scientific">Diabrotica virgifera virgifera</name>
    <name type="common">western corn rootworm</name>
    <dbReference type="NCBI Taxonomy" id="50390"/>
    <lineage>
        <taxon>Eukaryota</taxon>
        <taxon>Metazoa</taxon>
        <taxon>Ecdysozoa</taxon>
        <taxon>Arthropoda</taxon>
        <taxon>Hexapoda</taxon>
        <taxon>Insecta</taxon>
        <taxon>Pterygota</taxon>
        <taxon>Neoptera</taxon>
        <taxon>Endopterygota</taxon>
        <taxon>Coleoptera</taxon>
        <taxon>Polyphaga</taxon>
        <taxon>Cucujiformia</taxon>
        <taxon>Chrysomeloidea</taxon>
        <taxon>Chrysomelidae</taxon>
        <taxon>Galerucinae</taxon>
        <taxon>Diabroticina</taxon>
        <taxon>Diabroticites</taxon>
        <taxon>Diabrotica</taxon>
    </lineage>
</organism>
<dbReference type="Gene3D" id="2.130.10.10">
    <property type="entry name" value="YVTN repeat-like/Quinoprotein amine dehydrogenase"/>
    <property type="match status" value="1"/>
</dbReference>
<dbReference type="SUPFAM" id="SSF50969">
    <property type="entry name" value="YVTN repeat-like/Quinoprotein amine dehydrogenase"/>
    <property type="match status" value="1"/>
</dbReference>
<dbReference type="GO" id="GO:0031902">
    <property type="term" value="C:late endosome membrane"/>
    <property type="evidence" value="ECO:0007669"/>
    <property type="project" value="TreeGrafter"/>
</dbReference>
<proteinExistence type="predicted"/>
<dbReference type="GO" id="GO:0005765">
    <property type="term" value="C:lysosomal membrane"/>
    <property type="evidence" value="ECO:0007669"/>
    <property type="project" value="TreeGrafter"/>
</dbReference>